<keyword evidence="1 11" id="KW-0963">Cytoplasm</keyword>
<keyword evidence="3 11" id="KW-0597">Phosphoprotein</keyword>
<keyword evidence="4 11" id="KW-0808">Transferase</keyword>
<organism evidence="14 15">
    <name type="scientific">Comamonas odontotermitis</name>
    <dbReference type="NCBI Taxonomy" id="379895"/>
    <lineage>
        <taxon>Bacteria</taxon>
        <taxon>Pseudomonadati</taxon>
        <taxon>Pseudomonadota</taxon>
        <taxon>Betaproteobacteria</taxon>
        <taxon>Burkholderiales</taxon>
        <taxon>Comamonadaceae</taxon>
        <taxon>Comamonas</taxon>
    </lineage>
</organism>
<keyword evidence="9 11" id="KW-0460">Magnesium</keyword>
<evidence type="ECO:0000256" key="11">
    <source>
        <dbReference type="HAMAP-Rule" id="MF_01497"/>
    </source>
</evidence>
<dbReference type="PANTHER" id="PTHR39573">
    <property type="entry name" value="STRESS RESPONSE KINASE A"/>
    <property type="match status" value="1"/>
</dbReference>
<keyword evidence="5 11" id="KW-0479">Metal-binding</keyword>
<comment type="caution">
    <text evidence="14">The sequence shown here is derived from an EMBL/GenBank/DDBJ whole genome shotgun (WGS) entry which is preliminary data.</text>
</comment>
<evidence type="ECO:0000256" key="1">
    <source>
        <dbReference type="ARBA" id="ARBA00022490"/>
    </source>
</evidence>
<evidence type="ECO:0000256" key="4">
    <source>
        <dbReference type="ARBA" id="ARBA00022679"/>
    </source>
</evidence>
<dbReference type="SUPFAM" id="SSF56112">
    <property type="entry name" value="Protein kinase-like (PK-like)"/>
    <property type="match status" value="1"/>
</dbReference>
<name>A0ABR6RA84_9BURK</name>
<comment type="cofactor">
    <cofactor evidence="11">
        <name>Mg(2+)</name>
        <dbReference type="ChEBI" id="CHEBI:18420"/>
    </cofactor>
</comment>
<evidence type="ECO:0000256" key="8">
    <source>
        <dbReference type="ARBA" id="ARBA00022840"/>
    </source>
</evidence>
<dbReference type="InterPro" id="IPR002575">
    <property type="entry name" value="Aminoglycoside_PTrfase"/>
</dbReference>
<dbReference type="InterPro" id="IPR011009">
    <property type="entry name" value="Kinase-like_dom_sf"/>
</dbReference>
<dbReference type="Proteomes" id="UP000562492">
    <property type="component" value="Unassembled WGS sequence"/>
</dbReference>
<comment type="catalytic activity">
    <reaction evidence="11">
        <text>L-threonyl-[protein] + ATP = O-phospho-L-threonyl-[protein] + ADP + H(+)</text>
        <dbReference type="Rhea" id="RHEA:46608"/>
        <dbReference type="Rhea" id="RHEA-COMP:11060"/>
        <dbReference type="Rhea" id="RHEA-COMP:11605"/>
        <dbReference type="ChEBI" id="CHEBI:15378"/>
        <dbReference type="ChEBI" id="CHEBI:30013"/>
        <dbReference type="ChEBI" id="CHEBI:30616"/>
        <dbReference type="ChEBI" id="CHEBI:61977"/>
        <dbReference type="ChEBI" id="CHEBI:456216"/>
        <dbReference type="EC" id="2.7.11.1"/>
    </reaction>
</comment>
<feature type="binding site" evidence="11">
    <location>
        <position position="252"/>
    </location>
    <ligand>
        <name>Mg(2+)</name>
        <dbReference type="ChEBI" id="CHEBI:18420"/>
    </ligand>
</feature>
<dbReference type="NCBIfam" id="NF008738">
    <property type="entry name" value="PRK11768.1"/>
    <property type="match status" value="1"/>
</dbReference>
<dbReference type="Pfam" id="PF01636">
    <property type="entry name" value="APH"/>
    <property type="match status" value="1"/>
</dbReference>
<keyword evidence="7 11" id="KW-0418">Kinase</keyword>
<dbReference type="RefSeq" id="WP_184704147.1">
    <property type="nucleotide sequence ID" value="NZ_JACHKZ010000001.1"/>
</dbReference>
<evidence type="ECO:0000256" key="6">
    <source>
        <dbReference type="ARBA" id="ARBA00022741"/>
    </source>
</evidence>
<gene>
    <name evidence="11" type="primary">srkA</name>
    <name evidence="14" type="ORF">HNP33_000091</name>
</gene>
<keyword evidence="15" id="KW-1185">Reference proteome</keyword>
<feature type="domain" description="Aminoglycoside phosphotransferase" evidence="13">
    <location>
        <begin position="52"/>
        <end position="296"/>
    </location>
</feature>
<evidence type="ECO:0000256" key="9">
    <source>
        <dbReference type="ARBA" id="ARBA00022842"/>
    </source>
</evidence>
<feature type="region of interest" description="Disordered" evidence="12">
    <location>
        <begin position="1"/>
        <end position="20"/>
    </location>
</feature>
<dbReference type="PANTHER" id="PTHR39573:SF1">
    <property type="entry name" value="STRESS RESPONSE KINASE A"/>
    <property type="match status" value="1"/>
</dbReference>
<dbReference type="Gene3D" id="1.20.1270.170">
    <property type="match status" value="1"/>
</dbReference>
<evidence type="ECO:0000256" key="10">
    <source>
        <dbReference type="ARBA" id="ARBA00023016"/>
    </source>
</evidence>
<comment type="similarity">
    <text evidence="11">Belongs to the SrkA/RdoA protein kinase family.</text>
</comment>
<keyword evidence="2 11" id="KW-0723">Serine/threonine-protein kinase</keyword>
<evidence type="ECO:0000256" key="7">
    <source>
        <dbReference type="ARBA" id="ARBA00022777"/>
    </source>
</evidence>
<reference evidence="14 15" key="1">
    <citation type="submission" date="2020-08" db="EMBL/GenBank/DDBJ databases">
        <title>Functional genomics of gut bacteria from endangered species of beetles.</title>
        <authorList>
            <person name="Carlos-Shanley C."/>
        </authorList>
    </citation>
    <scope>NUCLEOTIDE SEQUENCE [LARGE SCALE GENOMIC DNA]</scope>
    <source>
        <strain evidence="14 15">S00124</strain>
    </source>
</reference>
<evidence type="ECO:0000256" key="5">
    <source>
        <dbReference type="ARBA" id="ARBA00022723"/>
    </source>
</evidence>
<accession>A0ABR6RA84</accession>
<dbReference type="EMBL" id="JACHKZ010000001">
    <property type="protein sequence ID" value="MBB6576043.1"/>
    <property type="molecule type" value="Genomic_DNA"/>
</dbReference>
<sequence length="359" mass="40352">MHSHHFDDDTQPAALSSTSASQPPHVYAALTPDVVLDALAGVGLMGDGRMNPLASYENRVYQVWLDDGRKVVAKFYRPGRWSDAQIDEEHAFSQQLTDAEVPVVAPLILNGSSLHHYAGFSFSVSPWRGGRQPDLDDWEVLEWTGRFLARIHTVGAAQSFVARPHINVHDFGLEPHDWLMHHHAIAPSQRTAWSNACLQAIDKIRHIMDAGNATGHFAAGPCQSLRLHGDCHPGNVLWVPPDEAGGGPHFVDLDDARTGPAVQDMWMLLSGDRAQQTAQLSTLVEGYEQFRPFDRRELVLIEPLRTLRLIHYSAWLARRFDDPIFPIHFPWFGSDAYWQEQTQLLHAQIEAMDEEPLHV</sequence>
<feature type="active site" evidence="11">
    <location>
        <position position="252"/>
    </location>
</feature>
<feature type="binding site" evidence="11">
    <location>
        <position position="235"/>
    </location>
    <ligand>
        <name>Mg(2+)</name>
        <dbReference type="ChEBI" id="CHEBI:18420"/>
    </ligand>
</feature>
<comment type="catalytic activity">
    <reaction evidence="11">
        <text>L-seryl-[protein] + ATP = O-phospho-L-seryl-[protein] + ADP + H(+)</text>
        <dbReference type="Rhea" id="RHEA:17989"/>
        <dbReference type="Rhea" id="RHEA-COMP:9863"/>
        <dbReference type="Rhea" id="RHEA-COMP:11604"/>
        <dbReference type="ChEBI" id="CHEBI:15378"/>
        <dbReference type="ChEBI" id="CHEBI:29999"/>
        <dbReference type="ChEBI" id="CHEBI:30616"/>
        <dbReference type="ChEBI" id="CHEBI:83421"/>
        <dbReference type="ChEBI" id="CHEBI:456216"/>
        <dbReference type="EC" id="2.7.11.1"/>
    </reaction>
</comment>
<dbReference type="InterPro" id="IPR032882">
    <property type="entry name" value="SrkA/RdoA"/>
</dbReference>
<evidence type="ECO:0000256" key="12">
    <source>
        <dbReference type="SAM" id="MobiDB-lite"/>
    </source>
</evidence>
<feature type="site" description="ATP" evidence="11">
    <location>
        <position position="55"/>
    </location>
</feature>
<dbReference type="Gene3D" id="1.10.510.10">
    <property type="entry name" value="Transferase(Phosphotransferase) domain 1"/>
    <property type="match status" value="1"/>
</dbReference>
<evidence type="ECO:0000256" key="2">
    <source>
        <dbReference type="ARBA" id="ARBA00022527"/>
    </source>
</evidence>
<comment type="subcellular location">
    <subcellularLocation>
        <location evidence="11">Cytoplasm</location>
    </subcellularLocation>
</comment>
<keyword evidence="10 11" id="KW-0346">Stress response</keyword>
<evidence type="ECO:0000259" key="13">
    <source>
        <dbReference type="Pfam" id="PF01636"/>
    </source>
</evidence>
<dbReference type="HAMAP" id="MF_01497">
    <property type="entry name" value="SrkA_kinase"/>
    <property type="match status" value="1"/>
</dbReference>
<comment type="function">
    <text evidence="11">A protein kinase that phosphorylates Ser and Thr residues. Probably acts to suppress the effects of stress linked to accumulation of reactive oxygen species. Probably involved in the extracytoplasmic stress response.</text>
</comment>
<evidence type="ECO:0000313" key="14">
    <source>
        <dbReference type="EMBL" id="MBB6576043.1"/>
    </source>
</evidence>
<evidence type="ECO:0000313" key="15">
    <source>
        <dbReference type="Proteomes" id="UP000562492"/>
    </source>
</evidence>
<evidence type="ECO:0000256" key="3">
    <source>
        <dbReference type="ARBA" id="ARBA00022553"/>
    </source>
</evidence>
<keyword evidence="8 11" id="KW-0067">ATP-binding</keyword>
<feature type="active site" description="Proton acceptor" evidence="11">
    <location>
        <position position="230"/>
    </location>
</feature>
<dbReference type="Gene3D" id="3.30.200.70">
    <property type="match status" value="1"/>
</dbReference>
<proteinExistence type="inferred from homology"/>
<dbReference type="GO" id="GO:0016301">
    <property type="term" value="F:kinase activity"/>
    <property type="evidence" value="ECO:0007669"/>
    <property type="project" value="UniProtKB-KW"/>
</dbReference>
<keyword evidence="6 11" id="KW-0547">Nucleotide-binding</keyword>
<dbReference type="EC" id="2.7.11.1" evidence="11"/>
<comment type="subunit">
    <text evidence="11">Monomer.</text>
</comment>
<protein>
    <recommendedName>
        <fullName evidence="11">Stress response kinase A</fullName>
        <ecNumber evidence="11">2.7.11.1</ecNumber>
    </recommendedName>
    <alternativeName>
        <fullName evidence="11">Serine/threonine-protein kinase SrkA</fullName>
    </alternativeName>
</protein>